<feature type="domain" description="Clp1 P-loop" evidence="10">
    <location>
        <begin position="96"/>
        <end position="271"/>
    </location>
</feature>
<keyword evidence="4" id="KW-0547">Nucleotide-binding</keyword>
<dbReference type="RefSeq" id="WP_192818412.1">
    <property type="nucleotide sequence ID" value="NZ_CP062310.1"/>
</dbReference>
<keyword evidence="3" id="KW-0808">Transferase</keyword>
<evidence type="ECO:0000256" key="9">
    <source>
        <dbReference type="ARBA" id="ARBA00044673"/>
    </source>
</evidence>
<protein>
    <recommendedName>
        <fullName evidence="2">polynucleotide 5'-hydroxyl-kinase</fullName>
        <ecNumber evidence="2">2.7.1.78</ecNumber>
    </recommendedName>
</protein>
<evidence type="ECO:0000313" key="11">
    <source>
        <dbReference type="EMBL" id="QOJ78440.1"/>
    </source>
</evidence>
<proteinExistence type="predicted"/>
<dbReference type="InterPro" id="IPR045116">
    <property type="entry name" value="Clp1/Grc3"/>
</dbReference>
<dbReference type="SUPFAM" id="SSF52540">
    <property type="entry name" value="P-loop containing nucleoside triphosphate hydrolases"/>
    <property type="match status" value="1"/>
</dbReference>
<dbReference type="InParanoid" id="A0A7L9FF89"/>
<dbReference type="FunCoup" id="A0A7L9FF89">
    <property type="interactions" value="11"/>
</dbReference>
<dbReference type="Gene3D" id="3.40.50.300">
    <property type="entry name" value="P-loop containing nucleotide triphosphate hydrolases"/>
    <property type="match status" value="1"/>
</dbReference>
<dbReference type="PANTHER" id="PTHR12755">
    <property type="entry name" value="CLEAVAGE/POLYADENYLATION FACTOR IA SUBUNIT CLP1P"/>
    <property type="match status" value="1"/>
</dbReference>
<keyword evidence="5" id="KW-0418">Kinase</keyword>
<dbReference type="KEGG" id="thel:IG193_06705"/>
<comment type="catalytic activity">
    <reaction evidence="9">
        <text>a 5'-end dephospho-2'-deoxyribonucleoside-DNA + ATP = a 5'-end 5'-phospho-2'-deoxyribonucleoside-DNA + ADP + H(+)</text>
        <dbReference type="Rhea" id="RHEA:15669"/>
        <dbReference type="Rhea" id="RHEA-COMP:13180"/>
        <dbReference type="Rhea" id="RHEA-COMP:13184"/>
        <dbReference type="ChEBI" id="CHEBI:15378"/>
        <dbReference type="ChEBI" id="CHEBI:30616"/>
        <dbReference type="ChEBI" id="CHEBI:136412"/>
        <dbReference type="ChEBI" id="CHEBI:136416"/>
        <dbReference type="ChEBI" id="CHEBI:456216"/>
        <dbReference type="EC" id="2.7.1.78"/>
    </reaction>
</comment>
<dbReference type="Pfam" id="PF16575">
    <property type="entry name" value="CLP1_P"/>
    <property type="match status" value="1"/>
</dbReference>
<evidence type="ECO:0000313" key="12">
    <source>
        <dbReference type="Proteomes" id="UP000594121"/>
    </source>
</evidence>
<accession>A0A7L9FF89</accession>
<dbReference type="InterPro" id="IPR032319">
    <property type="entry name" value="CLP1_P"/>
</dbReference>
<evidence type="ECO:0000256" key="2">
    <source>
        <dbReference type="ARBA" id="ARBA00012157"/>
    </source>
</evidence>
<evidence type="ECO:0000256" key="1">
    <source>
        <dbReference type="ARBA" id="ARBA00001968"/>
    </source>
</evidence>
<gene>
    <name evidence="11" type="ORF">IG193_06705</name>
</gene>
<dbReference type="GO" id="GO:0006396">
    <property type="term" value="P:RNA processing"/>
    <property type="evidence" value="ECO:0007669"/>
    <property type="project" value="InterPro"/>
</dbReference>
<keyword evidence="12" id="KW-1185">Reference proteome</keyword>
<evidence type="ECO:0000256" key="7">
    <source>
        <dbReference type="ARBA" id="ARBA00024737"/>
    </source>
</evidence>
<evidence type="ECO:0000256" key="5">
    <source>
        <dbReference type="ARBA" id="ARBA00022777"/>
    </source>
</evidence>
<keyword evidence="6" id="KW-0067">ATP-binding</keyword>
<dbReference type="InterPro" id="IPR027417">
    <property type="entry name" value="P-loop_NTPase"/>
</dbReference>
<evidence type="ECO:0000256" key="3">
    <source>
        <dbReference type="ARBA" id="ARBA00022679"/>
    </source>
</evidence>
<comment type="catalytic activity">
    <reaction evidence="8">
        <text>a 5'-end dephospho-ribonucleoside-RNA + ATP = a 5'-end 5'-phospho-ribonucleoside-RNA + ADP + H(+)</text>
        <dbReference type="Rhea" id="RHEA:54580"/>
        <dbReference type="Rhea" id="RHEA-COMP:13936"/>
        <dbReference type="Rhea" id="RHEA-COMP:15179"/>
        <dbReference type="ChEBI" id="CHEBI:15378"/>
        <dbReference type="ChEBI" id="CHEBI:30616"/>
        <dbReference type="ChEBI" id="CHEBI:138282"/>
        <dbReference type="ChEBI" id="CHEBI:138284"/>
        <dbReference type="ChEBI" id="CHEBI:456216"/>
        <dbReference type="EC" id="2.7.1.78"/>
    </reaction>
</comment>
<evidence type="ECO:0000256" key="6">
    <source>
        <dbReference type="ARBA" id="ARBA00022840"/>
    </source>
</evidence>
<organism evidence="11 12">
    <name type="scientific">Infirmifilum lucidum</name>
    <dbReference type="NCBI Taxonomy" id="2776706"/>
    <lineage>
        <taxon>Archaea</taxon>
        <taxon>Thermoproteota</taxon>
        <taxon>Thermoprotei</taxon>
        <taxon>Thermofilales</taxon>
        <taxon>Thermofilaceae</taxon>
        <taxon>Infirmifilum</taxon>
    </lineage>
</organism>
<dbReference type="GO" id="GO:0051734">
    <property type="term" value="F:ATP-dependent polynucleotide 5'-hydroxyl-kinase activity"/>
    <property type="evidence" value="ECO:0007669"/>
    <property type="project" value="UniProtKB-EC"/>
</dbReference>
<reference evidence="11 12" key="1">
    <citation type="submission" date="2020-10" db="EMBL/GenBank/DDBJ databases">
        <title>Thermofilum lucidum 3507LT sp. nov. a novel member of Thermofilaceae family isolated from Chile hot spring, and proposal of description order Thermofilales.</title>
        <authorList>
            <person name="Zayulina K.S."/>
            <person name="Elcheninov A.G."/>
            <person name="Toshchakov S.V."/>
            <person name="Kublanov I.V."/>
        </authorList>
    </citation>
    <scope>NUCLEOTIDE SEQUENCE [LARGE SCALE GENOMIC DNA]</scope>
    <source>
        <strain evidence="11 12">3507LT</strain>
    </source>
</reference>
<evidence type="ECO:0000259" key="10">
    <source>
        <dbReference type="Pfam" id="PF16575"/>
    </source>
</evidence>
<dbReference type="AlphaFoldDB" id="A0A7L9FF89"/>
<dbReference type="EC" id="2.7.1.78" evidence="2"/>
<dbReference type="GeneID" id="59149571"/>
<dbReference type="EMBL" id="CP062310">
    <property type="protein sequence ID" value="QOJ78440.1"/>
    <property type="molecule type" value="Genomic_DNA"/>
</dbReference>
<name>A0A7L9FF89_9CREN</name>
<dbReference type="PANTHER" id="PTHR12755:SF3">
    <property type="entry name" value="POLYNUCLEOTIDE 5'-HYDROXYL-KINASE NOL9"/>
    <property type="match status" value="1"/>
</dbReference>
<comment type="cofactor">
    <cofactor evidence="1">
        <name>a divalent metal cation</name>
        <dbReference type="ChEBI" id="CHEBI:60240"/>
    </cofactor>
</comment>
<evidence type="ECO:0000256" key="4">
    <source>
        <dbReference type="ARBA" id="ARBA00022741"/>
    </source>
</evidence>
<comment type="function">
    <text evidence="7">Polynucleotide kinase that can phosphorylate the 5'-hydroxyl groups of both single-stranded RNA (ssRNA) and single-stranded DNA (ssDNA). Exhibits a strong preference for ssRNA.</text>
</comment>
<evidence type="ECO:0000256" key="8">
    <source>
        <dbReference type="ARBA" id="ARBA00044641"/>
    </source>
</evidence>
<dbReference type="Proteomes" id="UP000594121">
    <property type="component" value="Chromosome"/>
</dbReference>
<sequence length="423" mass="46519">MPEISLSRGYTLIAHGPARVRVLEGSVHVFGATLGAGSEAFAEPTRSLPLHATENTKLHVETGSFSLFEGDTTPGEWYSLAETILEEGLRRVIVVGDVDSGKTSLVTLLVNALAGGGRRVAVIDADVGQKSIGPPGTVGLGVTDRQVYTLTSIEMHDAFFIGSNTPSGILHRSLTGVALLLRKAEKLSDFTVIDTTGWVTDSEGRELKLFKAFLTEPDLVVLVGDPRTLAQIERPLKKLFRVVRVPRPRAVFERRREDRREYRRWMYSKYLSRATVKSVDIESIDMAYAFSFTGFPLTPSEKAKLEGILGVGVLYAERSDDHLGAVVLSQPIQQAVELAKNVLGVRHARIISGFELVHSVVGFMSREKYCEGIGVITSFNPHEKQISVLTQVESLSDKLWLLGVQKVNPSSFEEEAGLEKWFI</sequence>
<dbReference type="GO" id="GO:0005524">
    <property type="term" value="F:ATP binding"/>
    <property type="evidence" value="ECO:0007669"/>
    <property type="project" value="UniProtKB-KW"/>
</dbReference>